<evidence type="ECO:0000256" key="1">
    <source>
        <dbReference type="SAM" id="MobiDB-lite"/>
    </source>
</evidence>
<protein>
    <submittedName>
        <fullName evidence="2">Uncharacterized protein</fullName>
    </submittedName>
</protein>
<feature type="compositionally biased region" description="Low complexity" evidence="1">
    <location>
        <begin position="25"/>
        <end position="45"/>
    </location>
</feature>
<sequence length="98" mass="10154">MNHTPTSASSCDISSPHPLCAAALASSDDSSSAGGRRCGRDASASEPTSVEFRRRQPLRSRDAQAAGSLSAAAKVPKPVGMGQSGHEAPYDEHLVRHV</sequence>
<keyword evidence="3" id="KW-1185">Reference proteome</keyword>
<dbReference type="EMBL" id="DF848680">
    <property type="protein sequence ID" value="GAT54496.1"/>
    <property type="molecule type" value="Genomic_DNA"/>
</dbReference>
<proteinExistence type="predicted"/>
<name>A0ABQ0LTX5_MYCCL</name>
<dbReference type="Proteomes" id="UP000815677">
    <property type="component" value="Unassembled WGS sequence"/>
</dbReference>
<evidence type="ECO:0000313" key="2">
    <source>
        <dbReference type="EMBL" id="GAT54496.1"/>
    </source>
</evidence>
<feature type="compositionally biased region" description="Low complexity" evidence="1">
    <location>
        <begin position="63"/>
        <end position="73"/>
    </location>
</feature>
<reference evidence="2" key="1">
    <citation type="submission" date="2014-09" db="EMBL/GenBank/DDBJ databases">
        <title>Genome sequence of the luminous mushroom Mycena chlorophos for searching fungal bioluminescence genes.</title>
        <authorList>
            <person name="Tanaka Y."/>
            <person name="Kasuga D."/>
            <person name="Oba Y."/>
            <person name="Hase S."/>
            <person name="Sato K."/>
            <person name="Oba Y."/>
            <person name="Sakakibara Y."/>
        </authorList>
    </citation>
    <scope>NUCLEOTIDE SEQUENCE</scope>
</reference>
<feature type="compositionally biased region" description="Basic and acidic residues" evidence="1">
    <location>
        <begin position="51"/>
        <end position="62"/>
    </location>
</feature>
<feature type="compositionally biased region" description="Basic and acidic residues" evidence="1">
    <location>
        <begin position="88"/>
        <end position="98"/>
    </location>
</feature>
<evidence type="ECO:0000313" key="3">
    <source>
        <dbReference type="Proteomes" id="UP000815677"/>
    </source>
</evidence>
<organism evidence="2 3">
    <name type="scientific">Mycena chlorophos</name>
    <name type="common">Agaric fungus</name>
    <name type="synonym">Agaricus chlorophos</name>
    <dbReference type="NCBI Taxonomy" id="658473"/>
    <lineage>
        <taxon>Eukaryota</taxon>
        <taxon>Fungi</taxon>
        <taxon>Dikarya</taxon>
        <taxon>Basidiomycota</taxon>
        <taxon>Agaricomycotina</taxon>
        <taxon>Agaricomycetes</taxon>
        <taxon>Agaricomycetidae</taxon>
        <taxon>Agaricales</taxon>
        <taxon>Marasmiineae</taxon>
        <taxon>Mycenaceae</taxon>
        <taxon>Mycena</taxon>
    </lineage>
</organism>
<gene>
    <name evidence="2" type="ORF">MCHLO_11347</name>
</gene>
<accession>A0ABQ0LTX5</accession>
<feature type="region of interest" description="Disordered" evidence="1">
    <location>
        <begin position="25"/>
        <end position="98"/>
    </location>
</feature>